<keyword evidence="2" id="KW-0812">Transmembrane</keyword>
<protein>
    <submittedName>
        <fullName evidence="3">Uncharacterized protein</fullName>
    </submittedName>
</protein>
<feature type="compositionally biased region" description="Polar residues" evidence="1">
    <location>
        <begin position="153"/>
        <end position="166"/>
    </location>
</feature>
<evidence type="ECO:0000256" key="2">
    <source>
        <dbReference type="SAM" id="Phobius"/>
    </source>
</evidence>
<organism evidence="3 4">
    <name type="scientific">Steinernema hermaphroditum</name>
    <dbReference type="NCBI Taxonomy" id="289476"/>
    <lineage>
        <taxon>Eukaryota</taxon>
        <taxon>Metazoa</taxon>
        <taxon>Ecdysozoa</taxon>
        <taxon>Nematoda</taxon>
        <taxon>Chromadorea</taxon>
        <taxon>Rhabditida</taxon>
        <taxon>Tylenchina</taxon>
        <taxon>Panagrolaimomorpha</taxon>
        <taxon>Strongyloidoidea</taxon>
        <taxon>Steinernematidae</taxon>
        <taxon>Steinernema</taxon>
    </lineage>
</organism>
<dbReference type="Proteomes" id="UP001175271">
    <property type="component" value="Unassembled WGS sequence"/>
</dbReference>
<proteinExistence type="predicted"/>
<keyword evidence="2" id="KW-0472">Membrane</keyword>
<feature type="compositionally biased region" description="Polar residues" evidence="1">
    <location>
        <begin position="222"/>
        <end position="234"/>
    </location>
</feature>
<comment type="caution">
    <text evidence="3">The sequence shown here is derived from an EMBL/GenBank/DDBJ whole genome shotgun (WGS) entry which is preliminary data.</text>
</comment>
<accession>A0AA39LMW4</accession>
<feature type="compositionally biased region" description="Basic and acidic residues" evidence="1">
    <location>
        <begin position="76"/>
        <end position="105"/>
    </location>
</feature>
<dbReference type="EMBL" id="JAUCMV010000004">
    <property type="protein sequence ID" value="KAK0403202.1"/>
    <property type="molecule type" value="Genomic_DNA"/>
</dbReference>
<evidence type="ECO:0000313" key="4">
    <source>
        <dbReference type="Proteomes" id="UP001175271"/>
    </source>
</evidence>
<feature type="region of interest" description="Disordered" evidence="1">
    <location>
        <begin position="59"/>
        <end position="268"/>
    </location>
</feature>
<evidence type="ECO:0000313" key="3">
    <source>
        <dbReference type="EMBL" id="KAK0403202.1"/>
    </source>
</evidence>
<name>A0AA39LMW4_9BILA</name>
<feature type="compositionally biased region" description="Basic and acidic residues" evidence="1">
    <location>
        <begin position="114"/>
        <end position="125"/>
    </location>
</feature>
<sequence length="268" mass="29638">MNQVVSARAISTPRSLESVGGRIPAESKMMQIWALLLVFFHTTIPLMTAAFCVHKKKVAGRDGMSPGSTPTSPEGKVLKEPMNETVGNKKEAVVKQSHEGPKEETLEMANTQKASEKETSRDPKNPDITTSAKNAAKQKGSKEKSREEDEGTSRTAQGNEQANQPKTEPLTEKDLRTEYTMSSGVDGSEKKTRKTLRTQRTLMTQKSQWTQESPKSQKMLESPNSQRTLKTQETLHTEATLKTTPISSRMNPFNDDGTQGDSHSTKVF</sequence>
<gene>
    <name evidence="3" type="ORF">QR680_016779</name>
</gene>
<feature type="transmembrane region" description="Helical" evidence="2">
    <location>
        <begin position="32"/>
        <end position="53"/>
    </location>
</feature>
<reference evidence="3" key="1">
    <citation type="submission" date="2023-06" db="EMBL/GenBank/DDBJ databases">
        <title>Genomic analysis of the entomopathogenic nematode Steinernema hermaphroditum.</title>
        <authorList>
            <person name="Schwarz E.M."/>
            <person name="Heppert J.K."/>
            <person name="Baniya A."/>
            <person name="Schwartz H.T."/>
            <person name="Tan C.-H."/>
            <person name="Antoshechkin I."/>
            <person name="Sternberg P.W."/>
            <person name="Goodrich-Blair H."/>
            <person name="Dillman A.R."/>
        </authorList>
    </citation>
    <scope>NUCLEOTIDE SEQUENCE</scope>
    <source>
        <strain evidence="3">PS9179</strain>
        <tissue evidence="3">Whole animal</tissue>
    </source>
</reference>
<dbReference type="AlphaFoldDB" id="A0AA39LMW4"/>
<evidence type="ECO:0000256" key="1">
    <source>
        <dbReference type="SAM" id="MobiDB-lite"/>
    </source>
</evidence>
<keyword evidence="2" id="KW-1133">Transmembrane helix</keyword>
<feature type="compositionally biased region" description="Polar residues" evidence="1">
    <location>
        <begin position="207"/>
        <end position="216"/>
    </location>
</feature>
<feature type="compositionally biased region" description="Polar residues" evidence="1">
    <location>
        <begin position="240"/>
        <end position="268"/>
    </location>
</feature>
<keyword evidence="4" id="KW-1185">Reference proteome</keyword>